<gene>
    <name evidence="1" type="ORF">GQR91_09605</name>
    <name evidence="2" type="ORF">SAMN05216557_102613</name>
</gene>
<evidence type="ECO:0000313" key="1">
    <source>
        <dbReference type="EMBL" id="MWC43904.1"/>
    </source>
</evidence>
<accession>A0A1G7JF11</accession>
<evidence type="ECO:0000313" key="2">
    <source>
        <dbReference type="EMBL" id="SDF23510.1"/>
    </source>
</evidence>
<dbReference type="AlphaFoldDB" id="A0A1G7JF11"/>
<dbReference type="Proteomes" id="UP000323502">
    <property type="component" value="Unassembled WGS sequence"/>
</dbReference>
<dbReference type="EMBL" id="FNBI01000002">
    <property type="protein sequence ID" value="SDF23510.1"/>
    <property type="molecule type" value="Genomic_DNA"/>
</dbReference>
<proteinExistence type="predicted"/>
<dbReference type="Proteomes" id="UP000436801">
    <property type="component" value="Unassembled WGS sequence"/>
</dbReference>
<sequence length="60" mass="6073">MNRLFPAAALLLLAACSGSDDQPGGLTADEAKQLDEAAAMLDANAVDLNALDDNATDPEG</sequence>
<name>A0A1G7JF11_9SPHN</name>
<reference evidence="1 4" key="2">
    <citation type="submission" date="2019-12" db="EMBL/GenBank/DDBJ databases">
        <authorList>
            <person name="Zheng J."/>
        </authorList>
    </citation>
    <scope>NUCLEOTIDE SEQUENCE [LARGE SCALE GENOMIC DNA]</scope>
    <source>
        <strain evidence="1 4">DSM 27347</strain>
    </source>
</reference>
<dbReference type="PROSITE" id="PS51257">
    <property type="entry name" value="PROKAR_LIPOPROTEIN"/>
    <property type="match status" value="1"/>
</dbReference>
<organism evidence="2 3">
    <name type="scientific">Sphingomonas carotinifaciens</name>
    <dbReference type="NCBI Taxonomy" id="1166323"/>
    <lineage>
        <taxon>Bacteria</taxon>
        <taxon>Pseudomonadati</taxon>
        <taxon>Pseudomonadota</taxon>
        <taxon>Alphaproteobacteria</taxon>
        <taxon>Sphingomonadales</taxon>
        <taxon>Sphingomonadaceae</taxon>
        <taxon>Sphingomonas</taxon>
    </lineage>
</organism>
<dbReference type="EMBL" id="WSUT01000005">
    <property type="protein sequence ID" value="MWC43904.1"/>
    <property type="molecule type" value="Genomic_DNA"/>
</dbReference>
<protein>
    <submittedName>
        <fullName evidence="2">Uncharacterized protein</fullName>
    </submittedName>
</protein>
<evidence type="ECO:0000313" key="4">
    <source>
        <dbReference type="Proteomes" id="UP000436801"/>
    </source>
</evidence>
<keyword evidence="3" id="KW-1185">Reference proteome</keyword>
<reference evidence="2 3" key="1">
    <citation type="submission" date="2016-10" db="EMBL/GenBank/DDBJ databases">
        <authorList>
            <person name="Varghese N."/>
            <person name="Submissions S."/>
        </authorList>
    </citation>
    <scope>NUCLEOTIDE SEQUENCE [LARGE SCALE GENOMIC DNA]</scope>
    <source>
        <strain evidence="2 3">S7-754</strain>
    </source>
</reference>
<dbReference type="RefSeq" id="WP_112383393.1">
    <property type="nucleotide sequence ID" value="NZ_CP178397.1"/>
</dbReference>
<evidence type="ECO:0000313" key="3">
    <source>
        <dbReference type="Proteomes" id="UP000323502"/>
    </source>
</evidence>